<evidence type="ECO:0000256" key="2">
    <source>
        <dbReference type="SAM" id="MobiDB-lite"/>
    </source>
</evidence>
<reference evidence="5" key="1">
    <citation type="submission" date="2016-11" db="UniProtKB">
        <authorList>
            <consortium name="WormBaseParasite"/>
        </authorList>
    </citation>
    <scope>IDENTIFICATION</scope>
</reference>
<evidence type="ECO:0000313" key="5">
    <source>
        <dbReference type="WBParaSite" id="Csp11.Scaffold629.g10999.t1"/>
    </source>
</evidence>
<name>A0A1I7TRC4_9PELO</name>
<keyword evidence="4" id="KW-1185">Reference proteome</keyword>
<dbReference type="STRING" id="1561998.A0A1I7TRC4"/>
<feature type="domain" description="CCDC93 N-terminal" evidence="3">
    <location>
        <begin position="43"/>
        <end position="145"/>
    </location>
</feature>
<keyword evidence="1" id="KW-0175">Coiled coil</keyword>
<feature type="compositionally biased region" description="Polar residues" evidence="2">
    <location>
        <begin position="11"/>
        <end position="30"/>
    </location>
</feature>
<dbReference type="Proteomes" id="UP000095282">
    <property type="component" value="Unplaced"/>
</dbReference>
<dbReference type="InterPro" id="IPR039116">
    <property type="entry name" value="CCDC93"/>
</dbReference>
<feature type="coiled-coil region" evidence="1">
    <location>
        <begin position="345"/>
        <end position="379"/>
    </location>
</feature>
<feature type="compositionally biased region" description="Basic residues" evidence="2">
    <location>
        <begin position="1"/>
        <end position="10"/>
    </location>
</feature>
<feature type="region of interest" description="Disordered" evidence="2">
    <location>
        <begin position="1"/>
        <end position="30"/>
    </location>
</feature>
<protein>
    <submittedName>
        <fullName evidence="5">KOG2701 domain-containing protein</fullName>
    </submittedName>
</protein>
<dbReference type="PANTHER" id="PTHR16441:SF0">
    <property type="entry name" value="COILED-COIL DOMAIN-CONTAINING PROTEIN 93"/>
    <property type="match status" value="1"/>
</dbReference>
<dbReference type="InterPro" id="IPR048747">
    <property type="entry name" value="CCDC93_N"/>
</dbReference>
<dbReference type="AlphaFoldDB" id="A0A1I7TRC4"/>
<accession>A0A1I7TRC4</accession>
<proteinExistence type="predicted"/>
<dbReference type="GO" id="GO:0006893">
    <property type="term" value="P:Golgi to plasma membrane transport"/>
    <property type="evidence" value="ECO:0007669"/>
    <property type="project" value="TreeGrafter"/>
</dbReference>
<dbReference type="Pfam" id="PF21673">
    <property type="entry name" value="CCDC93_N"/>
    <property type="match status" value="1"/>
</dbReference>
<dbReference type="WBParaSite" id="Csp11.Scaffold629.g10999.t1">
    <property type="protein sequence ID" value="Csp11.Scaffold629.g10999.t1"/>
    <property type="gene ID" value="Csp11.Scaffold629.g10999"/>
</dbReference>
<evidence type="ECO:0000256" key="1">
    <source>
        <dbReference type="SAM" id="Coils"/>
    </source>
</evidence>
<sequence>MARNNAKKKNQQSTYPEAATQSRTAEQSGAASYTPAVKDMYLEVRNCIAASGYHRVRVLTIDPFESMIGGITWMVSLFEPKVNGKQWVYQEGNNKPLAQKILEVDQIVEAVHKMKDSVKVTRDDFLKPNPRPVRKFVRWLIDLINEFDGKNYWQKDFENCFKKVYVNEEAAIADLIHNLRNRDRVKPTGPNPMDLFDTSLLRDYFATPWMIITEYVNYLNTGKRIYPKYDPGVMYRFFGLKVKDIPVLIPPTYRIQVPEECVNKRNELQKLSEELRDNLKTQFAKDYAERMISMMSELNVYTVLVRSEGRFIYERMNYFADSQEYSRLLEKSRDFEKISVERVDYDRLRQLIKETVTRVKNLREALKEDMKVMRFVEKKMTDRMDREKSEDQAKKKGELMKRISICSELIPTIEETFQAFCEAREQRDSDEPEPQKIGRDIDGDLAKEYMVAITHLDATYNLLSSLRALNEPNTQILFTAFYAFVMDLRSQYHNMRARAAIMFEQRRDLQEKLVKLRATVRKNECEAYYGKIEAEQVELLSAITSTVKVDFDLWEMESPVFQMSKKSEDATDSSGGMRLVAAFAKVAADRAKDISE</sequence>
<evidence type="ECO:0000313" key="4">
    <source>
        <dbReference type="Proteomes" id="UP000095282"/>
    </source>
</evidence>
<evidence type="ECO:0000259" key="3">
    <source>
        <dbReference type="Pfam" id="PF21673"/>
    </source>
</evidence>
<dbReference type="eggNOG" id="KOG2701">
    <property type="taxonomic scope" value="Eukaryota"/>
</dbReference>
<dbReference type="PANTHER" id="PTHR16441">
    <property type="entry name" value="FIDIPIDINE"/>
    <property type="match status" value="1"/>
</dbReference>
<organism evidence="4 5">
    <name type="scientific">Caenorhabditis tropicalis</name>
    <dbReference type="NCBI Taxonomy" id="1561998"/>
    <lineage>
        <taxon>Eukaryota</taxon>
        <taxon>Metazoa</taxon>
        <taxon>Ecdysozoa</taxon>
        <taxon>Nematoda</taxon>
        <taxon>Chromadorea</taxon>
        <taxon>Rhabditida</taxon>
        <taxon>Rhabditina</taxon>
        <taxon>Rhabditomorpha</taxon>
        <taxon>Rhabditoidea</taxon>
        <taxon>Rhabditidae</taxon>
        <taxon>Peloderinae</taxon>
        <taxon>Caenorhabditis</taxon>
    </lineage>
</organism>